<dbReference type="SUPFAM" id="SSF57959">
    <property type="entry name" value="Leucine zipper domain"/>
    <property type="match status" value="1"/>
</dbReference>
<dbReference type="InterPro" id="IPR046347">
    <property type="entry name" value="bZIP_sf"/>
</dbReference>
<reference evidence="9" key="1">
    <citation type="submission" date="2016-04" db="EMBL/GenBank/DDBJ databases">
        <authorList>
            <person name="Evans L.H."/>
            <person name="Alamgir A."/>
            <person name="Owens N."/>
            <person name="Weber N.D."/>
            <person name="Virtaneva K."/>
            <person name="Barbian K."/>
            <person name="Babar A."/>
            <person name="Rosenke K."/>
        </authorList>
    </citation>
    <scope>NUCLEOTIDE SEQUENCE [LARGE SCALE GENOMIC DNA]</scope>
    <source>
        <strain evidence="9">CBS 101.48</strain>
    </source>
</reference>
<feature type="region of interest" description="Disordered" evidence="7">
    <location>
        <begin position="188"/>
        <end position="283"/>
    </location>
</feature>
<dbReference type="PROSITE" id="PS00036">
    <property type="entry name" value="BZIP_BASIC"/>
    <property type="match status" value="1"/>
</dbReference>
<dbReference type="OrthoDB" id="5571888at2759"/>
<keyword evidence="10" id="KW-1185">Reference proteome</keyword>
<comment type="similarity">
    <text evidence="2">Belongs to the bZIP family.</text>
</comment>
<accession>A0A168MG75</accession>
<dbReference type="PANTHER" id="PTHR47416:SF8">
    <property type="entry name" value="BASIC-LEUCINE ZIPPER TRANSCRIPTION FACTOR E-RELATED"/>
    <property type="match status" value="1"/>
</dbReference>
<feature type="compositionally biased region" description="Low complexity" evidence="7">
    <location>
        <begin position="218"/>
        <end position="227"/>
    </location>
</feature>
<evidence type="ECO:0000256" key="6">
    <source>
        <dbReference type="ARBA" id="ARBA00023242"/>
    </source>
</evidence>
<organism evidence="9">
    <name type="scientific">Absidia glauca</name>
    <name type="common">Pin mould</name>
    <dbReference type="NCBI Taxonomy" id="4829"/>
    <lineage>
        <taxon>Eukaryota</taxon>
        <taxon>Fungi</taxon>
        <taxon>Fungi incertae sedis</taxon>
        <taxon>Mucoromycota</taxon>
        <taxon>Mucoromycotina</taxon>
        <taxon>Mucoromycetes</taxon>
        <taxon>Mucorales</taxon>
        <taxon>Cunninghamellaceae</taxon>
        <taxon>Absidia</taxon>
    </lineage>
</organism>
<evidence type="ECO:0000256" key="4">
    <source>
        <dbReference type="ARBA" id="ARBA00023125"/>
    </source>
</evidence>
<dbReference type="Gene3D" id="1.20.5.170">
    <property type="match status" value="1"/>
</dbReference>
<dbReference type="AlphaFoldDB" id="A0A168MG75"/>
<dbReference type="CDD" id="cd14810">
    <property type="entry name" value="bZIP_u1"/>
    <property type="match status" value="1"/>
</dbReference>
<evidence type="ECO:0000313" key="10">
    <source>
        <dbReference type="Proteomes" id="UP000078561"/>
    </source>
</evidence>
<dbReference type="GO" id="GO:0003700">
    <property type="term" value="F:DNA-binding transcription factor activity"/>
    <property type="evidence" value="ECO:0007669"/>
    <property type="project" value="InterPro"/>
</dbReference>
<evidence type="ECO:0000256" key="7">
    <source>
        <dbReference type="SAM" id="MobiDB-lite"/>
    </source>
</evidence>
<sequence length="382" mass="41313">MMTFEDIVDMDWLDSHSVKGEPMDLFPNDYVDYNHYLAADLLSPKLEHASSPPPLLLASPPPPSSSSSMFHPATSAASCSAAAALAAATTTPPPPLTFPTTEQIKQLIELAKHQLALRAAQTNNNTNSNNSNNSNSGTLASSASSTLTDKATLDSTNSAAAISSTVSPAASSPTSQLAAHLANTTLFVNSPDSNNNNTNHNDLPDTVSPESLMKTVISAPASLPPSSKSKKQHSLTPGSSSPTSNPATVKLEEDSSMTPFSLSHAMDEEDDEIHTKKYTSTSRRSSLLADEVKSLEAYAESDGIDIKKLTPRERRQLRNKISARNFRVRRKEYITTLEQQVSDHKKHAESLADQLGKVEHENCQLREQVDSLKRQNLLLQQV</sequence>
<feature type="region of interest" description="Disordered" evidence="7">
    <location>
        <begin position="50"/>
        <end position="72"/>
    </location>
</feature>
<dbReference type="PROSITE" id="PS50217">
    <property type="entry name" value="BZIP"/>
    <property type="match status" value="1"/>
</dbReference>
<feature type="region of interest" description="Disordered" evidence="7">
    <location>
        <begin position="122"/>
        <end position="143"/>
    </location>
</feature>
<evidence type="ECO:0000256" key="3">
    <source>
        <dbReference type="ARBA" id="ARBA00023015"/>
    </source>
</evidence>
<feature type="compositionally biased region" description="Polar residues" evidence="7">
    <location>
        <begin position="234"/>
        <end position="247"/>
    </location>
</feature>
<comment type="subcellular location">
    <subcellularLocation>
        <location evidence="1">Nucleus</location>
    </subcellularLocation>
</comment>
<evidence type="ECO:0000259" key="8">
    <source>
        <dbReference type="PROSITE" id="PS50217"/>
    </source>
</evidence>
<evidence type="ECO:0000256" key="1">
    <source>
        <dbReference type="ARBA" id="ARBA00004123"/>
    </source>
</evidence>
<proteinExistence type="inferred from homology"/>
<gene>
    <name evidence="9" type="primary">ABSGL_03997.1 scaffold 4782</name>
</gene>
<dbReference type="EMBL" id="LT552109">
    <property type="protein sequence ID" value="SAL98460.1"/>
    <property type="molecule type" value="Genomic_DNA"/>
</dbReference>
<feature type="compositionally biased region" description="Low complexity" evidence="7">
    <location>
        <begin position="189"/>
        <end position="206"/>
    </location>
</feature>
<dbReference type="InterPro" id="IPR004827">
    <property type="entry name" value="bZIP"/>
</dbReference>
<evidence type="ECO:0000313" key="9">
    <source>
        <dbReference type="EMBL" id="SAL98460.1"/>
    </source>
</evidence>
<evidence type="ECO:0000256" key="5">
    <source>
        <dbReference type="ARBA" id="ARBA00023163"/>
    </source>
</evidence>
<dbReference type="PANTHER" id="PTHR47416">
    <property type="entry name" value="BASIC-LEUCINE ZIPPER TRANSCRIPTION FACTOR F-RELATED"/>
    <property type="match status" value="1"/>
</dbReference>
<evidence type="ECO:0000256" key="2">
    <source>
        <dbReference type="ARBA" id="ARBA00007163"/>
    </source>
</evidence>
<dbReference type="InParanoid" id="A0A168MG75"/>
<keyword evidence="6" id="KW-0539">Nucleus</keyword>
<dbReference type="STRING" id="4829.A0A168MG75"/>
<dbReference type="GO" id="GO:0003677">
    <property type="term" value="F:DNA binding"/>
    <property type="evidence" value="ECO:0007669"/>
    <property type="project" value="UniProtKB-KW"/>
</dbReference>
<dbReference type="GO" id="GO:0005634">
    <property type="term" value="C:nucleus"/>
    <property type="evidence" value="ECO:0007669"/>
    <property type="project" value="UniProtKB-SubCell"/>
</dbReference>
<name>A0A168MG75_ABSGL</name>
<dbReference type="Pfam" id="PF00170">
    <property type="entry name" value="bZIP_1"/>
    <property type="match status" value="1"/>
</dbReference>
<keyword evidence="4" id="KW-0238">DNA-binding</keyword>
<feature type="compositionally biased region" description="Pro residues" evidence="7">
    <location>
        <begin position="51"/>
        <end position="64"/>
    </location>
</feature>
<keyword evidence="3" id="KW-0805">Transcription regulation</keyword>
<dbReference type="Proteomes" id="UP000078561">
    <property type="component" value="Unassembled WGS sequence"/>
</dbReference>
<dbReference type="SMART" id="SM00338">
    <property type="entry name" value="BRLZ"/>
    <property type="match status" value="1"/>
</dbReference>
<protein>
    <recommendedName>
        <fullName evidence="8">BZIP domain-containing protein</fullName>
    </recommendedName>
</protein>
<keyword evidence="5" id="KW-0804">Transcription</keyword>
<feature type="domain" description="BZIP" evidence="8">
    <location>
        <begin position="312"/>
        <end position="372"/>
    </location>
</feature>